<dbReference type="HAMAP" id="MF_01930">
    <property type="entry name" value="PurN"/>
    <property type="match status" value="1"/>
</dbReference>
<evidence type="ECO:0000256" key="3">
    <source>
        <dbReference type="ARBA" id="ARBA00022755"/>
    </source>
</evidence>
<keyword evidence="2 6" id="KW-0808">Transferase</keyword>
<name>A0A2T4CP43_9GAMM</name>
<dbReference type="GO" id="GO:0006189">
    <property type="term" value="P:'de novo' IMP biosynthetic process"/>
    <property type="evidence" value="ECO:0007669"/>
    <property type="project" value="UniProtKB-UniRule"/>
</dbReference>
<protein>
    <recommendedName>
        <fullName evidence="6">Phosphoribosylglycinamide formyltransferase</fullName>
        <ecNumber evidence="6">2.1.2.2</ecNumber>
    </recommendedName>
    <alternativeName>
        <fullName evidence="6">5'-phosphoribosylglycinamide transformylase</fullName>
    </alternativeName>
    <alternativeName>
        <fullName evidence="6">GAR transformylase</fullName>
        <shortName evidence="6">GART</shortName>
    </alternativeName>
</protein>
<feature type="active site" description="Proton donor" evidence="6">
    <location>
        <position position="112"/>
    </location>
</feature>
<comment type="pathway">
    <text evidence="1 6">Purine metabolism; IMP biosynthesis via de novo pathway; N(2)-formyl-N(1)-(5-phospho-D-ribosyl)glycinamide from N(1)-(5-phospho-D-ribosyl)glycinamide (10-formyl THF route): step 1/1.</text>
</comment>
<dbReference type="AlphaFoldDB" id="A0A2T4CP43"/>
<dbReference type="PANTHER" id="PTHR43369:SF2">
    <property type="entry name" value="PHOSPHORIBOSYLGLYCINAMIDE FORMYLTRANSFERASE"/>
    <property type="match status" value="1"/>
</dbReference>
<dbReference type="Pfam" id="PF00551">
    <property type="entry name" value="Formyl_trans_N"/>
    <property type="match status" value="1"/>
</dbReference>
<evidence type="ECO:0000256" key="2">
    <source>
        <dbReference type="ARBA" id="ARBA00022679"/>
    </source>
</evidence>
<dbReference type="EC" id="2.1.2.2" evidence="6"/>
<dbReference type="InterPro" id="IPR001555">
    <property type="entry name" value="GART_AS"/>
</dbReference>
<accession>A0A2T4CP43</accession>
<dbReference type="GO" id="GO:0005829">
    <property type="term" value="C:cytosol"/>
    <property type="evidence" value="ECO:0007669"/>
    <property type="project" value="TreeGrafter"/>
</dbReference>
<dbReference type="CDD" id="cd08645">
    <property type="entry name" value="FMT_core_GART"/>
    <property type="match status" value="1"/>
</dbReference>
<dbReference type="SUPFAM" id="SSF53328">
    <property type="entry name" value="Formyltransferase"/>
    <property type="match status" value="1"/>
</dbReference>
<comment type="similarity">
    <text evidence="4 6">Belongs to the GART family.</text>
</comment>
<feature type="site" description="Raises pKa of active site His" evidence="6">
    <location>
        <position position="148"/>
    </location>
</feature>
<evidence type="ECO:0000259" key="7">
    <source>
        <dbReference type="Pfam" id="PF00551"/>
    </source>
</evidence>
<evidence type="ECO:0000256" key="4">
    <source>
        <dbReference type="ARBA" id="ARBA00038440"/>
    </source>
</evidence>
<comment type="function">
    <text evidence="6">Catalyzes the transfer of a formyl group from 10-formyltetrahydrofolate to 5-phospho-ribosyl-glycinamide (GAR), producing 5-phospho-ribosyl-N-formylglycinamide (FGAR) and tetrahydrofolate.</text>
</comment>
<proteinExistence type="inferred from homology"/>
<comment type="caution">
    <text evidence="8">The sequence shown here is derived from an EMBL/GenBank/DDBJ whole genome shotgun (WGS) entry which is preliminary data.</text>
</comment>
<dbReference type="Gene3D" id="3.40.50.170">
    <property type="entry name" value="Formyl transferase, N-terminal domain"/>
    <property type="match status" value="1"/>
</dbReference>
<dbReference type="Proteomes" id="UP000243022">
    <property type="component" value="Unassembled WGS sequence"/>
</dbReference>
<dbReference type="NCBIfam" id="TIGR00639">
    <property type="entry name" value="PurN"/>
    <property type="match status" value="1"/>
</dbReference>
<dbReference type="Proteomes" id="UP000242087">
    <property type="component" value="Unassembled WGS sequence"/>
</dbReference>
<dbReference type="PROSITE" id="PS00373">
    <property type="entry name" value="GART"/>
    <property type="match status" value="1"/>
</dbReference>
<dbReference type="InterPro" id="IPR002376">
    <property type="entry name" value="Formyl_transf_N"/>
</dbReference>
<dbReference type="GO" id="GO:0004644">
    <property type="term" value="F:phosphoribosylglycinamide formyltransferase activity"/>
    <property type="evidence" value="ECO:0007669"/>
    <property type="project" value="UniProtKB-UniRule"/>
</dbReference>
<sequence>MKLRRKLVVLISGSGTNLQAIMDACEDGYIAGEVVGVISNKPGVKGLERAEKAGIPTAVLPHTDFDTREAYDAELQMVIDSFQPDYVILAGFMRILTPGITEHFAGRMLNIHPSLLPKYKGIKTHERALAAGDREHGVSVHFVTAELDGGPVILQARVPVFKGDEVSDLQERVHEQEHRIYPLVIQWLCTGRLQLTEKGAVLDNEVLGPYGYAAD</sequence>
<dbReference type="EMBL" id="PYVF01000046">
    <property type="protein sequence ID" value="PTB88616.1"/>
    <property type="molecule type" value="Genomic_DNA"/>
</dbReference>
<dbReference type="InterPro" id="IPR036477">
    <property type="entry name" value="Formyl_transf_N_sf"/>
</dbReference>
<feature type="binding site" evidence="6">
    <location>
        <position position="110"/>
    </location>
    <ligand>
        <name>(6R)-10-formyltetrahydrofolate</name>
        <dbReference type="ChEBI" id="CHEBI:195366"/>
    </ligand>
</feature>
<dbReference type="PANTHER" id="PTHR43369">
    <property type="entry name" value="PHOSPHORIBOSYLGLYCINAMIDE FORMYLTRANSFERASE"/>
    <property type="match status" value="1"/>
</dbReference>
<comment type="catalytic activity">
    <reaction evidence="5 6">
        <text>N(1)-(5-phospho-beta-D-ribosyl)glycinamide + (6R)-10-formyltetrahydrofolate = N(2)-formyl-N(1)-(5-phospho-beta-D-ribosyl)glycinamide + (6S)-5,6,7,8-tetrahydrofolate + H(+)</text>
        <dbReference type="Rhea" id="RHEA:15053"/>
        <dbReference type="ChEBI" id="CHEBI:15378"/>
        <dbReference type="ChEBI" id="CHEBI:57453"/>
        <dbReference type="ChEBI" id="CHEBI:143788"/>
        <dbReference type="ChEBI" id="CHEBI:147286"/>
        <dbReference type="ChEBI" id="CHEBI:195366"/>
        <dbReference type="EC" id="2.1.2.2"/>
    </reaction>
</comment>
<evidence type="ECO:0000313" key="9">
    <source>
        <dbReference type="EMBL" id="PTB88616.1"/>
    </source>
</evidence>
<feature type="binding site" evidence="6">
    <location>
        <position position="68"/>
    </location>
    <ligand>
        <name>(6R)-10-formyltetrahydrofolate</name>
        <dbReference type="ChEBI" id="CHEBI:195366"/>
    </ligand>
</feature>
<dbReference type="UniPathway" id="UPA00074">
    <property type="reaction ID" value="UER00126"/>
</dbReference>
<keyword evidence="3 6" id="KW-0658">Purine biosynthesis</keyword>
<dbReference type="InterPro" id="IPR004607">
    <property type="entry name" value="GART"/>
</dbReference>
<organism evidence="8 11">
    <name type="scientific">Pseudidiomarina aestuarii</name>
    <dbReference type="NCBI Taxonomy" id="624146"/>
    <lineage>
        <taxon>Bacteria</taxon>
        <taxon>Pseudomonadati</taxon>
        <taxon>Pseudomonadota</taxon>
        <taxon>Gammaproteobacteria</taxon>
        <taxon>Alteromonadales</taxon>
        <taxon>Idiomarinaceae</taxon>
        <taxon>Pseudidiomarina</taxon>
    </lineage>
</organism>
<evidence type="ECO:0000313" key="8">
    <source>
        <dbReference type="EMBL" id="PTB83316.1"/>
    </source>
</evidence>
<evidence type="ECO:0000256" key="1">
    <source>
        <dbReference type="ARBA" id="ARBA00005054"/>
    </source>
</evidence>
<gene>
    <name evidence="6" type="primary">purN</name>
    <name evidence="9" type="ORF">C9927_03645</name>
    <name evidence="8" type="ORF">C9986_00060</name>
</gene>
<dbReference type="EMBL" id="PYVS01000001">
    <property type="protein sequence ID" value="PTB83316.1"/>
    <property type="molecule type" value="Genomic_DNA"/>
</dbReference>
<evidence type="ECO:0000313" key="11">
    <source>
        <dbReference type="Proteomes" id="UP000243022"/>
    </source>
</evidence>
<evidence type="ECO:0000256" key="5">
    <source>
        <dbReference type="ARBA" id="ARBA00047664"/>
    </source>
</evidence>
<reference evidence="10 11" key="1">
    <citation type="submission" date="2018-03" db="EMBL/GenBank/DDBJ databases">
        <title>Cross-interface Injection: A General Nanoliter Liquid Handling Method Applied to Single Cells Genome Amplification Automated Nanoliter Liquid Handling Applied to Single Cell Multiple Displacement Amplification.</title>
        <authorList>
            <person name="Yun J."/>
            <person name="Xu P."/>
            <person name="Xu J."/>
            <person name="Dai X."/>
            <person name="Wang Y."/>
            <person name="Zheng X."/>
            <person name="Cao C."/>
            <person name="Yi Q."/>
            <person name="Zhu Y."/>
            <person name="Wang L."/>
            <person name="Dong Z."/>
            <person name="Huang Y."/>
            <person name="Huang L."/>
            <person name="Du W."/>
        </authorList>
    </citation>
    <scope>NUCLEOTIDE SEQUENCE [LARGE SCALE GENOMIC DNA]</scope>
    <source>
        <strain evidence="9 10">A12-4</strain>
        <strain evidence="8 11">Z-E1-2</strain>
    </source>
</reference>
<feature type="binding site" evidence="6">
    <location>
        <begin position="93"/>
        <end position="96"/>
    </location>
    <ligand>
        <name>(6R)-10-formyltetrahydrofolate</name>
        <dbReference type="ChEBI" id="CHEBI:195366"/>
    </ligand>
</feature>
<feature type="binding site" evidence="6">
    <location>
        <begin position="15"/>
        <end position="17"/>
    </location>
    <ligand>
        <name>N(1)-(5-phospho-beta-D-ribosyl)glycinamide</name>
        <dbReference type="ChEBI" id="CHEBI:143788"/>
    </ligand>
</feature>
<feature type="domain" description="Formyl transferase N-terminal" evidence="7">
    <location>
        <begin position="6"/>
        <end position="185"/>
    </location>
</feature>
<evidence type="ECO:0000256" key="6">
    <source>
        <dbReference type="HAMAP-Rule" id="MF_01930"/>
    </source>
</evidence>
<evidence type="ECO:0000313" key="10">
    <source>
        <dbReference type="Proteomes" id="UP000242087"/>
    </source>
</evidence>